<reference evidence="2" key="1">
    <citation type="submission" date="2017-09" db="EMBL/GenBank/DDBJ databases">
        <title>Depth-based differentiation of microbial function through sediment-hosted aquifers and enrichment of novel symbionts in the deep terrestrial subsurface.</title>
        <authorList>
            <person name="Probst A.J."/>
            <person name="Ladd B."/>
            <person name="Jarett J.K."/>
            <person name="Geller-Mcgrath D.E."/>
            <person name="Sieber C.M.K."/>
            <person name="Emerson J.B."/>
            <person name="Anantharaman K."/>
            <person name="Thomas B.C."/>
            <person name="Malmstrom R."/>
            <person name="Stieglmeier M."/>
            <person name="Klingl A."/>
            <person name="Woyke T."/>
            <person name="Ryan C.M."/>
            <person name="Banfield J.F."/>
        </authorList>
    </citation>
    <scope>NUCLEOTIDE SEQUENCE [LARGE SCALE GENOMIC DNA]</scope>
</reference>
<evidence type="ECO:0000313" key="1">
    <source>
        <dbReference type="EMBL" id="PIW34151.1"/>
    </source>
</evidence>
<dbReference type="AlphaFoldDB" id="A0A2M7H0B0"/>
<protein>
    <submittedName>
        <fullName evidence="1">Uncharacterized protein</fullName>
    </submittedName>
</protein>
<evidence type="ECO:0000313" key="2">
    <source>
        <dbReference type="Proteomes" id="UP000230025"/>
    </source>
</evidence>
<proteinExistence type="predicted"/>
<dbReference type="Proteomes" id="UP000230025">
    <property type="component" value="Unassembled WGS sequence"/>
</dbReference>
<organism evidence="1 2">
    <name type="scientific">bacterium (Candidatus Ratteibacteria) CG15_BIG_FIL_POST_REV_8_21_14_020_41_12</name>
    <dbReference type="NCBI Taxonomy" id="2014291"/>
    <lineage>
        <taxon>Bacteria</taxon>
        <taxon>Candidatus Ratteibacteria</taxon>
    </lineage>
</organism>
<sequence>MNPISSDIVEKTWKRAGGMSPQEAPKMINLMGKQQPLVLTYLMAVGGDTLNQDERELLLYIGVVVWQIMSQGTTPLPKITEKTLDKVEGPNMKMLEYLESETETGFIETVKRIVKNYHQPEVLRYVLEALMEEREEGCLIRDKNKGIIVIYLKTVIDCFDKGES</sequence>
<accession>A0A2M7H0B0</accession>
<gene>
    <name evidence="1" type="ORF">COW28_00690</name>
</gene>
<dbReference type="EMBL" id="PFFY01000035">
    <property type="protein sequence ID" value="PIW34151.1"/>
    <property type="molecule type" value="Genomic_DNA"/>
</dbReference>
<comment type="caution">
    <text evidence="1">The sequence shown here is derived from an EMBL/GenBank/DDBJ whole genome shotgun (WGS) entry which is preliminary data.</text>
</comment>
<name>A0A2M7H0B0_9BACT</name>